<proteinExistence type="predicted"/>
<evidence type="ECO:0000313" key="2">
    <source>
        <dbReference type="EMBL" id="CUS07553.1"/>
    </source>
</evidence>
<feature type="region of interest" description="Disordered" evidence="1">
    <location>
        <begin position="92"/>
        <end position="169"/>
    </location>
</feature>
<name>A0A292PM40_9PEZI</name>
<organism evidence="2 3">
    <name type="scientific">Tuber aestivum</name>
    <name type="common">summer truffle</name>
    <dbReference type="NCBI Taxonomy" id="59557"/>
    <lineage>
        <taxon>Eukaryota</taxon>
        <taxon>Fungi</taxon>
        <taxon>Dikarya</taxon>
        <taxon>Ascomycota</taxon>
        <taxon>Pezizomycotina</taxon>
        <taxon>Pezizomycetes</taxon>
        <taxon>Pezizales</taxon>
        <taxon>Tuberaceae</taxon>
        <taxon>Tuber</taxon>
    </lineage>
</organism>
<keyword evidence="3" id="KW-1185">Reference proteome</keyword>
<reference evidence="2" key="1">
    <citation type="submission" date="2015-10" db="EMBL/GenBank/DDBJ databases">
        <authorList>
            <person name="Regsiter A."/>
            <person name="william w."/>
        </authorList>
    </citation>
    <scope>NUCLEOTIDE SEQUENCE</scope>
    <source>
        <strain evidence="2">Montdore</strain>
    </source>
</reference>
<dbReference type="Proteomes" id="UP001412239">
    <property type="component" value="Unassembled WGS sequence"/>
</dbReference>
<evidence type="ECO:0000256" key="1">
    <source>
        <dbReference type="SAM" id="MobiDB-lite"/>
    </source>
</evidence>
<evidence type="ECO:0000313" key="3">
    <source>
        <dbReference type="Proteomes" id="UP001412239"/>
    </source>
</evidence>
<protein>
    <submittedName>
        <fullName evidence="2">Uncharacterized protein</fullName>
    </submittedName>
</protein>
<feature type="compositionally biased region" description="Basic and acidic residues" evidence="1">
    <location>
        <begin position="155"/>
        <end position="169"/>
    </location>
</feature>
<dbReference type="EMBL" id="LN891198">
    <property type="protein sequence ID" value="CUS07553.1"/>
    <property type="molecule type" value="Genomic_DNA"/>
</dbReference>
<accession>A0A292PM40</accession>
<dbReference type="AlphaFoldDB" id="A0A292PM40"/>
<sequence>MPGESLLLQRAHDLGTFLYSRPIKIITACNTKCSSPGCSYTLYLYPSNINIHHPLVKAGEELLCISNGHSSLSLLRQLVSTLERQIGDIMSSSAENLQSDTKESTRPPAPLSPEDSRMSPSPILEEAPPFPDNRIPSPIPKSEPDDLTETTYDPPDARRNARREPPTAEELRVVIREEINAGVRRVLESLSEALKEQL</sequence>
<gene>
    <name evidence="2" type="ORF">GSTUAT00008382001</name>
</gene>